<name>A0A2A4GA73_9FLAO</name>
<sequence>MQDWESRLAHLRIERLRPKQIEAALALRSMVYIPLGALEYHGHHLPIGLDAMTAHGLCLQACEQTGGLVMPPLYYGMTGSIGHHPWTICVEKEETLKQLYLDTLNRLSDFGIEQAVLFTGHFGRRQMALMAELQNEWDANASSLRLKCLSISDLPGVAMPGDHGALFETSVLAQLHPDRVHLNELPDQTEFPANDPDGDSWGAHRRDPENVLFGILGDDPRDYQPEQAQALTQALLKGVVELVEA</sequence>
<evidence type="ECO:0000256" key="5">
    <source>
        <dbReference type="ARBA" id="ARBA00024029"/>
    </source>
</evidence>
<dbReference type="Gene3D" id="3.40.50.10310">
    <property type="entry name" value="Creatininase"/>
    <property type="match status" value="1"/>
</dbReference>
<organism evidence="7 8">
    <name type="scientific">Sediminicola luteus</name>
    <dbReference type="NCBI Taxonomy" id="319238"/>
    <lineage>
        <taxon>Bacteria</taxon>
        <taxon>Pseudomonadati</taxon>
        <taxon>Bacteroidota</taxon>
        <taxon>Flavobacteriia</taxon>
        <taxon>Flavobacteriales</taxon>
        <taxon>Flavobacteriaceae</taxon>
        <taxon>Sediminicola</taxon>
    </lineage>
</organism>
<dbReference type="InterPro" id="IPR024087">
    <property type="entry name" value="Creatininase-like_sf"/>
</dbReference>
<dbReference type="OrthoDB" id="9801445at2"/>
<dbReference type="Proteomes" id="UP000219559">
    <property type="component" value="Unassembled WGS sequence"/>
</dbReference>
<gene>
    <name evidence="7" type="ORF">B7P33_05635</name>
</gene>
<feature type="region of interest" description="Disordered" evidence="6">
    <location>
        <begin position="186"/>
        <end position="205"/>
    </location>
</feature>
<evidence type="ECO:0000256" key="4">
    <source>
        <dbReference type="ARBA" id="ARBA00022833"/>
    </source>
</evidence>
<evidence type="ECO:0000256" key="3">
    <source>
        <dbReference type="ARBA" id="ARBA00022801"/>
    </source>
</evidence>
<dbReference type="RefSeq" id="WP_097439936.1">
    <property type="nucleotide sequence ID" value="NZ_KZ300476.1"/>
</dbReference>
<keyword evidence="3" id="KW-0378">Hydrolase</keyword>
<dbReference type="Pfam" id="PF02633">
    <property type="entry name" value="Creatininase"/>
    <property type="match status" value="1"/>
</dbReference>
<comment type="caution">
    <text evidence="7">The sequence shown here is derived from an EMBL/GenBank/DDBJ whole genome shotgun (WGS) entry which is preliminary data.</text>
</comment>
<keyword evidence="8" id="KW-1185">Reference proteome</keyword>
<dbReference type="AlphaFoldDB" id="A0A2A4GA73"/>
<dbReference type="InterPro" id="IPR003785">
    <property type="entry name" value="Creatininase/forma_Hydrolase"/>
</dbReference>
<evidence type="ECO:0000256" key="2">
    <source>
        <dbReference type="ARBA" id="ARBA00022723"/>
    </source>
</evidence>
<evidence type="ECO:0000256" key="6">
    <source>
        <dbReference type="SAM" id="MobiDB-lite"/>
    </source>
</evidence>
<proteinExistence type="inferred from homology"/>
<evidence type="ECO:0008006" key="9">
    <source>
        <dbReference type="Google" id="ProtNLM"/>
    </source>
</evidence>
<dbReference type="GO" id="GO:0046872">
    <property type="term" value="F:metal ion binding"/>
    <property type="evidence" value="ECO:0007669"/>
    <property type="project" value="UniProtKB-KW"/>
</dbReference>
<evidence type="ECO:0000313" key="8">
    <source>
        <dbReference type="Proteomes" id="UP000219559"/>
    </source>
</evidence>
<evidence type="ECO:0000313" key="7">
    <source>
        <dbReference type="EMBL" id="PCE64655.1"/>
    </source>
</evidence>
<dbReference type="PANTHER" id="PTHR35005">
    <property type="entry name" value="3-DEHYDRO-SCYLLO-INOSOSE HYDROLASE"/>
    <property type="match status" value="1"/>
</dbReference>
<dbReference type="GO" id="GO:0016811">
    <property type="term" value="F:hydrolase activity, acting on carbon-nitrogen (but not peptide) bonds, in linear amides"/>
    <property type="evidence" value="ECO:0007669"/>
    <property type="project" value="TreeGrafter"/>
</dbReference>
<dbReference type="SUPFAM" id="SSF102215">
    <property type="entry name" value="Creatininase"/>
    <property type="match status" value="1"/>
</dbReference>
<keyword evidence="2" id="KW-0479">Metal-binding</keyword>
<keyword evidence="4" id="KW-0862">Zinc</keyword>
<comment type="similarity">
    <text evidence="5">Belongs to the creatininase superfamily.</text>
</comment>
<dbReference type="EMBL" id="NBWU01000002">
    <property type="protein sequence ID" value="PCE64655.1"/>
    <property type="molecule type" value="Genomic_DNA"/>
</dbReference>
<evidence type="ECO:0000256" key="1">
    <source>
        <dbReference type="ARBA" id="ARBA00001947"/>
    </source>
</evidence>
<accession>A0A2A4GA73</accession>
<protein>
    <recommendedName>
        <fullName evidence="9">Creatinine amidohydrolase</fullName>
    </recommendedName>
</protein>
<comment type="cofactor">
    <cofactor evidence="1">
        <name>Zn(2+)</name>
        <dbReference type="ChEBI" id="CHEBI:29105"/>
    </cofactor>
</comment>
<dbReference type="GO" id="GO:0009231">
    <property type="term" value="P:riboflavin biosynthetic process"/>
    <property type="evidence" value="ECO:0007669"/>
    <property type="project" value="TreeGrafter"/>
</dbReference>
<dbReference type="PANTHER" id="PTHR35005:SF1">
    <property type="entry name" value="2-AMINO-5-FORMYLAMINO-6-RIBOSYLAMINOPYRIMIDIN-4(3H)-ONE 5'-MONOPHOSPHATE DEFORMYLASE"/>
    <property type="match status" value="1"/>
</dbReference>
<reference evidence="7 8" key="1">
    <citation type="submission" date="2017-04" db="EMBL/GenBank/DDBJ databases">
        <title>A new member of the family Flavobacteriaceae isolated from ascidians.</title>
        <authorList>
            <person name="Chen L."/>
        </authorList>
    </citation>
    <scope>NUCLEOTIDE SEQUENCE [LARGE SCALE GENOMIC DNA]</scope>
    <source>
        <strain evidence="7 8">HQA918</strain>
    </source>
</reference>